<dbReference type="Gene3D" id="2.40.170.20">
    <property type="entry name" value="TonB-dependent receptor, beta-barrel domain"/>
    <property type="match status" value="1"/>
</dbReference>
<dbReference type="SUPFAM" id="SSF56935">
    <property type="entry name" value="Porins"/>
    <property type="match status" value="1"/>
</dbReference>
<dbReference type="InterPro" id="IPR012910">
    <property type="entry name" value="Plug_dom"/>
</dbReference>
<keyword evidence="15" id="KW-1185">Reference proteome</keyword>
<feature type="domain" description="TonB-dependent receptor plug" evidence="13">
    <location>
        <begin position="56"/>
        <end position="167"/>
    </location>
</feature>
<dbReference type="InterPro" id="IPR039426">
    <property type="entry name" value="TonB-dep_rcpt-like"/>
</dbReference>
<evidence type="ECO:0000256" key="10">
    <source>
        <dbReference type="ARBA" id="ARBA00023237"/>
    </source>
</evidence>
<comment type="subcellular location">
    <subcellularLocation>
        <location evidence="1 11">Cell outer membrane</location>
        <topology evidence="1 11">Multi-pass membrane protein</topology>
    </subcellularLocation>
</comment>
<protein>
    <submittedName>
        <fullName evidence="14">TonB-dependent receptor</fullName>
    </submittedName>
</protein>
<gene>
    <name evidence="14" type="ORF">ACFOKF_06265</name>
</gene>
<sequence>MTAHPFSRGRLLAGAAFLSVFLAAPALAQAPAEDAAAQIDAPVSGNSEIIVTGVKATRSATAITTTEIQKILPGVAPFKAIQTLPGVMYVTADPWGNNEQNASLFIHGFSAQQLGHTLDGVPLGDQSYGNFNGLSPQRAIISENVGSVVVATGAAELGIASTSNLGGAIENFSSDPRAQMGAQINQTIGSYDTSRTFVRLDSGEFGGGNSGYVSVLRQRARAWDFRGIQKGWQANAKFVHDDSNGKLTAYFAYSDKQEPNEDATTVFKNPTNAAQAYQPYTRPFLYPDFDAAIGYLDANGNVPAAEAQNYRNFYSAAIRTDYLGYIKYQAHLTDKIDWSTQGYYHHNEGAGIVAGPITVAGLPTLFSLYFPGQNLKEATGNSGYAIRTTEYRIDRGGVISTLDAQVGDHTLQAGFWFEHNSSAAYRNWYALDVTRPNDYSPYELPPHDPMFTQYGSEMRTDVVQFHVQDAWQLTPSLLIQGGFKSSLQFASGTFPVQPIIGSLPGSSSALPEGEINTKRWFLPAIGAKWNVTDKEQLYVNVQKNMRQFQPYGGGGVTPWSSGSQAAFDNLKNNGRPESAWTYEVGFRTSRPIDTGFLTGIDAQVNYYHVDFSDRLLGITPAGAIGGIGGGGISGGTPAVFNVGGVKTDGVDAAVTLRFGKTFSLYNALSYNNSIYDSDYSTRTGEATGTRIGGIATVDGVVPTGGKNIPVSPKWMNKTVATLTIGDFDAQFIGDYAGRRFTTFTNDASVKSYFLGSARIAYRLPPELIGLQKAEISLNVTNLFDEKGASTVQASANTNNYNVYPIAPRQWFATLSVIY</sequence>
<evidence type="ECO:0000313" key="15">
    <source>
        <dbReference type="Proteomes" id="UP001595681"/>
    </source>
</evidence>
<evidence type="ECO:0000256" key="12">
    <source>
        <dbReference type="SAM" id="SignalP"/>
    </source>
</evidence>
<dbReference type="InterPro" id="IPR037066">
    <property type="entry name" value="Plug_dom_sf"/>
</dbReference>
<evidence type="ECO:0000256" key="1">
    <source>
        <dbReference type="ARBA" id="ARBA00004571"/>
    </source>
</evidence>
<name>A0ABV7NBD0_9SPHN</name>
<dbReference type="PROSITE" id="PS51318">
    <property type="entry name" value="TAT"/>
    <property type="match status" value="1"/>
</dbReference>
<feature type="chain" id="PRO_5046477102" evidence="12">
    <location>
        <begin position="29"/>
        <end position="818"/>
    </location>
</feature>
<evidence type="ECO:0000259" key="13">
    <source>
        <dbReference type="Pfam" id="PF07715"/>
    </source>
</evidence>
<comment type="similarity">
    <text evidence="11">Belongs to the TonB-dependent receptor family.</text>
</comment>
<evidence type="ECO:0000256" key="7">
    <source>
        <dbReference type="ARBA" id="ARBA00023004"/>
    </source>
</evidence>
<keyword evidence="7" id="KW-0408">Iron</keyword>
<keyword evidence="10 11" id="KW-0998">Cell outer membrane</keyword>
<evidence type="ECO:0000256" key="5">
    <source>
        <dbReference type="ARBA" id="ARBA00022692"/>
    </source>
</evidence>
<reference evidence="15" key="1">
    <citation type="journal article" date="2019" name="Int. J. Syst. Evol. Microbiol.">
        <title>The Global Catalogue of Microorganisms (GCM) 10K type strain sequencing project: providing services to taxonomists for standard genome sequencing and annotation.</title>
        <authorList>
            <consortium name="The Broad Institute Genomics Platform"/>
            <consortium name="The Broad Institute Genome Sequencing Center for Infectious Disease"/>
            <person name="Wu L."/>
            <person name="Ma J."/>
        </authorList>
    </citation>
    <scope>NUCLEOTIDE SEQUENCE [LARGE SCALE GENOMIC DNA]</scope>
    <source>
        <strain evidence="15">CCM 7491</strain>
    </source>
</reference>
<evidence type="ECO:0000256" key="2">
    <source>
        <dbReference type="ARBA" id="ARBA00022448"/>
    </source>
</evidence>
<keyword evidence="9 11" id="KW-0472">Membrane</keyword>
<evidence type="ECO:0000256" key="4">
    <source>
        <dbReference type="ARBA" id="ARBA00022496"/>
    </source>
</evidence>
<dbReference type="Proteomes" id="UP001595681">
    <property type="component" value="Unassembled WGS sequence"/>
</dbReference>
<evidence type="ECO:0000256" key="9">
    <source>
        <dbReference type="ARBA" id="ARBA00023136"/>
    </source>
</evidence>
<comment type="caution">
    <text evidence="14">The sequence shown here is derived from an EMBL/GenBank/DDBJ whole genome shotgun (WGS) entry which is preliminary data.</text>
</comment>
<feature type="signal peptide" evidence="12">
    <location>
        <begin position="1"/>
        <end position="28"/>
    </location>
</feature>
<dbReference type="EMBL" id="JBHRVU010000004">
    <property type="protein sequence ID" value="MFC3440808.1"/>
    <property type="molecule type" value="Genomic_DNA"/>
</dbReference>
<evidence type="ECO:0000313" key="14">
    <source>
        <dbReference type="EMBL" id="MFC3440808.1"/>
    </source>
</evidence>
<keyword evidence="5 11" id="KW-0812">Transmembrane</keyword>
<dbReference type="InterPro" id="IPR006311">
    <property type="entry name" value="TAT_signal"/>
</dbReference>
<evidence type="ECO:0000256" key="6">
    <source>
        <dbReference type="ARBA" id="ARBA00022729"/>
    </source>
</evidence>
<keyword evidence="6 12" id="KW-0732">Signal</keyword>
<accession>A0ABV7NBD0</accession>
<dbReference type="Pfam" id="PF07715">
    <property type="entry name" value="Plug"/>
    <property type="match status" value="1"/>
</dbReference>
<dbReference type="InterPro" id="IPR036942">
    <property type="entry name" value="Beta-barrel_TonB_sf"/>
</dbReference>
<organism evidence="14 15">
    <name type="scientific">Sphingobium rhizovicinum</name>
    <dbReference type="NCBI Taxonomy" id="432308"/>
    <lineage>
        <taxon>Bacteria</taxon>
        <taxon>Pseudomonadati</taxon>
        <taxon>Pseudomonadota</taxon>
        <taxon>Alphaproteobacteria</taxon>
        <taxon>Sphingomonadales</taxon>
        <taxon>Sphingomonadaceae</taxon>
        <taxon>Sphingobium</taxon>
    </lineage>
</organism>
<keyword evidence="2 11" id="KW-0813">Transport</keyword>
<proteinExistence type="inferred from homology"/>
<keyword evidence="8" id="KW-0406">Ion transport</keyword>
<dbReference type="Gene3D" id="2.170.130.10">
    <property type="entry name" value="TonB-dependent receptor, plug domain"/>
    <property type="match status" value="1"/>
</dbReference>
<keyword evidence="14" id="KW-0675">Receptor</keyword>
<dbReference type="PANTHER" id="PTHR32552">
    <property type="entry name" value="FERRICHROME IRON RECEPTOR-RELATED"/>
    <property type="match status" value="1"/>
</dbReference>
<evidence type="ECO:0000256" key="8">
    <source>
        <dbReference type="ARBA" id="ARBA00023065"/>
    </source>
</evidence>
<dbReference type="PANTHER" id="PTHR32552:SF89">
    <property type="entry name" value="CATECHOLATE SIDEROPHORE RECEPTOR FIU"/>
    <property type="match status" value="1"/>
</dbReference>
<evidence type="ECO:0000256" key="11">
    <source>
        <dbReference type="PROSITE-ProRule" id="PRU01360"/>
    </source>
</evidence>
<evidence type="ECO:0000256" key="3">
    <source>
        <dbReference type="ARBA" id="ARBA00022452"/>
    </source>
</evidence>
<dbReference type="PROSITE" id="PS52016">
    <property type="entry name" value="TONB_DEPENDENT_REC_3"/>
    <property type="match status" value="1"/>
</dbReference>
<keyword evidence="4" id="KW-0410">Iron transport</keyword>
<keyword evidence="3 11" id="KW-1134">Transmembrane beta strand</keyword>
<dbReference type="RefSeq" id="WP_380794078.1">
    <property type="nucleotide sequence ID" value="NZ_JBHRVU010000004.1"/>
</dbReference>